<gene>
    <name evidence="1" type="ORF">Abci_046_028</name>
    <name evidence="2" type="ORF">ACI01nite_25120</name>
</gene>
<dbReference type="EMBL" id="BJVU01000016">
    <property type="protein sequence ID" value="GEL59910.1"/>
    <property type="molecule type" value="Genomic_DNA"/>
</dbReference>
<organism evidence="1 3">
    <name type="scientific">Acetobacter cibinongensis</name>
    <dbReference type="NCBI Taxonomy" id="146475"/>
    <lineage>
        <taxon>Bacteria</taxon>
        <taxon>Pseudomonadati</taxon>
        <taxon>Pseudomonadota</taxon>
        <taxon>Alphaproteobacteria</taxon>
        <taxon>Acetobacterales</taxon>
        <taxon>Acetobacteraceae</taxon>
        <taxon>Acetobacter</taxon>
    </lineage>
</organism>
<dbReference type="RefSeq" id="WP_048839636.1">
    <property type="nucleotide sequence ID" value="NZ_BAMV01000044.1"/>
</dbReference>
<dbReference type="STRING" id="1231339.Abci_046_028"/>
<evidence type="ECO:0008006" key="5">
    <source>
        <dbReference type="Google" id="ProtNLM"/>
    </source>
</evidence>
<sequence>MSLNMKKFETDLEILVDEGEDLRKALFFKAYGKEKTIEIFEIPDDRTAKFFHDLPWFDVAYESWYSEALAVVKQLLPDRFQDFKSHFEIPQGRKSLSFTSYRISDALKGAIIKNGLGEIVVDSKAAVPHFRQQIAILVAAKRRFKSSLFEIKQIVQADLFDSELDAARELLKNKFFRAAGAITGVVLEKHLRQVCEDHKIKIVKKHPGISDLNNLLKENAIIEVPQWRHITLLGDYRNLCDHNKQKEPTAEQVTDLIDGTDKVLKTIA</sequence>
<evidence type="ECO:0000313" key="4">
    <source>
        <dbReference type="Proteomes" id="UP000321891"/>
    </source>
</evidence>
<keyword evidence="4" id="KW-1185">Reference proteome</keyword>
<reference evidence="1 3" key="1">
    <citation type="submission" date="2012-11" db="EMBL/GenBank/DDBJ databases">
        <title>Whole genome sequence of Acetobacter cibinongensis 4H-1.</title>
        <authorList>
            <person name="Azuma Y."/>
            <person name="Higashiura N."/>
            <person name="Hirakawa H."/>
            <person name="Matsushita K."/>
        </authorList>
    </citation>
    <scope>NUCLEOTIDE SEQUENCE [LARGE SCALE GENOMIC DNA]</scope>
    <source>
        <strain evidence="1 3">4H-1</strain>
    </source>
</reference>
<dbReference type="Proteomes" id="UP000032671">
    <property type="component" value="Unassembled WGS sequence"/>
</dbReference>
<protein>
    <recommendedName>
        <fullName evidence="5">HEPN domain-containing protein</fullName>
    </recommendedName>
</protein>
<dbReference type="Proteomes" id="UP000321891">
    <property type="component" value="Unassembled WGS sequence"/>
</dbReference>
<evidence type="ECO:0000313" key="3">
    <source>
        <dbReference type="Proteomes" id="UP000032671"/>
    </source>
</evidence>
<name>A0A0D6N7B9_9PROT</name>
<reference evidence="2 4" key="2">
    <citation type="submission" date="2019-07" db="EMBL/GenBank/DDBJ databases">
        <title>Whole genome shotgun sequence of Acetobacter cibinongensis NBRC 16605.</title>
        <authorList>
            <person name="Hosoyama A."/>
            <person name="Uohara A."/>
            <person name="Ohji S."/>
            <person name="Ichikawa N."/>
        </authorList>
    </citation>
    <scope>NUCLEOTIDE SEQUENCE [LARGE SCALE GENOMIC DNA]</scope>
    <source>
        <strain evidence="2 4">NBRC 16605</strain>
    </source>
</reference>
<accession>A0A0D6N7B9</accession>
<proteinExistence type="predicted"/>
<evidence type="ECO:0000313" key="2">
    <source>
        <dbReference type="EMBL" id="GEL59910.1"/>
    </source>
</evidence>
<accession>A0A6N3SR88</accession>
<dbReference type="EMBL" id="BAMV01000044">
    <property type="protein sequence ID" value="GAN61595.1"/>
    <property type="molecule type" value="Genomic_DNA"/>
</dbReference>
<evidence type="ECO:0000313" key="1">
    <source>
        <dbReference type="EMBL" id="GAN61595.1"/>
    </source>
</evidence>
<dbReference type="AlphaFoldDB" id="A0A0D6N7B9"/>
<comment type="caution">
    <text evidence="1">The sequence shown here is derived from an EMBL/GenBank/DDBJ whole genome shotgun (WGS) entry which is preliminary data.</text>
</comment>